<dbReference type="GO" id="GO:0016787">
    <property type="term" value="F:hydrolase activity"/>
    <property type="evidence" value="ECO:0007669"/>
    <property type="project" value="InterPro"/>
</dbReference>
<feature type="signal peptide" evidence="1">
    <location>
        <begin position="1"/>
        <end position="21"/>
    </location>
</feature>
<dbReference type="KEGG" id="dpf:ON006_07245"/>
<keyword evidence="4" id="KW-1185">Reference proteome</keyword>
<evidence type="ECO:0000256" key="1">
    <source>
        <dbReference type="SAM" id="SignalP"/>
    </source>
</evidence>
<dbReference type="Proteomes" id="UP001164653">
    <property type="component" value="Chromosome"/>
</dbReference>
<accession>A0A9E8NBW6</accession>
<evidence type="ECO:0000313" key="4">
    <source>
        <dbReference type="Proteomes" id="UP001164653"/>
    </source>
</evidence>
<proteinExistence type="predicted"/>
<keyword evidence="1" id="KW-0732">Signal</keyword>
<dbReference type="AlphaFoldDB" id="A0A9E8NBW6"/>
<dbReference type="Pfam" id="PF06439">
    <property type="entry name" value="3keto-disac_hyd"/>
    <property type="match status" value="1"/>
</dbReference>
<feature type="domain" description="3-keto-alpha-glucoside-1,2-lyase/3-keto-2-hydroxy-glucal hydratase" evidence="2">
    <location>
        <begin position="26"/>
        <end position="208"/>
    </location>
</feature>
<evidence type="ECO:0000259" key="2">
    <source>
        <dbReference type="Pfam" id="PF06439"/>
    </source>
</evidence>
<gene>
    <name evidence="3" type="ORF">ON006_07245</name>
</gene>
<protein>
    <submittedName>
        <fullName evidence="3">DUF1080 domain-containing protein</fullName>
    </submittedName>
</protein>
<dbReference type="InterPro" id="IPR010496">
    <property type="entry name" value="AL/BT2_dom"/>
</dbReference>
<dbReference type="RefSeq" id="WP_244819147.1">
    <property type="nucleotide sequence ID" value="NZ_CP112998.1"/>
</dbReference>
<evidence type="ECO:0000313" key="3">
    <source>
        <dbReference type="EMBL" id="WAC13745.1"/>
    </source>
</evidence>
<dbReference type="Gene3D" id="2.60.120.560">
    <property type="entry name" value="Exo-inulinase, domain 1"/>
    <property type="match status" value="1"/>
</dbReference>
<name>A0A9E8NBW6_9BACT</name>
<reference evidence="3" key="1">
    <citation type="submission" date="2022-11" db="EMBL/GenBank/DDBJ databases">
        <title>Dyadobacter pollutisoli sp. nov., isolated from plastic dumped soil.</title>
        <authorList>
            <person name="Kim J.M."/>
            <person name="Kim K.R."/>
            <person name="Lee J.K."/>
            <person name="Hao L."/>
            <person name="Jeon C.O."/>
        </authorList>
    </citation>
    <scope>NUCLEOTIDE SEQUENCE</scope>
    <source>
        <strain evidence="3">U1</strain>
    </source>
</reference>
<organism evidence="3 4">
    <name type="scientific">Dyadobacter pollutisoli</name>
    <dbReference type="NCBI Taxonomy" id="2910158"/>
    <lineage>
        <taxon>Bacteria</taxon>
        <taxon>Pseudomonadati</taxon>
        <taxon>Bacteroidota</taxon>
        <taxon>Cytophagia</taxon>
        <taxon>Cytophagales</taxon>
        <taxon>Spirosomataceae</taxon>
        <taxon>Dyadobacter</taxon>
    </lineage>
</organism>
<sequence>MFKTSLCFLSAALLILTGYMAAPRKAVSLFDGKTFNGWEGDTVKTWKIENGAIAGGSLDETVPHNDFLCTRKIYSNFILKVKFKLTGYEGFINTGVQFHSVRSKNPGYEMIGYQADLGDKYWASLYDESRRNKTLAGPDSATISKILRPGQWNDYEVRSERGRIRLYLNGTQTVDYTETDKSIPQKGVIGLQIHGGGKAKVYYKDLMIEEL</sequence>
<dbReference type="EMBL" id="CP112998">
    <property type="protein sequence ID" value="WAC13745.1"/>
    <property type="molecule type" value="Genomic_DNA"/>
</dbReference>
<feature type="chain" id="PRO_5039141236" evidence="1">
    <location>
        <begin position="22"/>
        <end position="211"/>
    </location>
</feature>